<dbReference type="InterPro" id="IPR011060">
    <property type="entry name" value="RibuloseP-bd_barrel"/>
</dbReference>
<dbReference type="CDD" id="cd00405">
    <property type="entry name" value="PRAI"/>
    <property type="match status" value="1"/>
</dbReference>
<dbReference type="EMBL" id="JAEHFW010000003">
    <property type="protein sequence ID" value="MBK0381060.1"/>
    <property type="molecule type" value="Genomic_DNA"/>
</dbReference>
<dbReference type="InterPro" id="IPR044643">
    <property type="entry name" value="TrpF_fam"/>
</dbReference>
<evidence type="ECO:0000313" key="12">
    <source>
        <dbReference type="Proteomes" id="UP000613193"/>
    </source>
</evidence>
<dbReference type="Proteomes" id="UP000613193">
    <property type="component" value="Unassembled WGS sequence"/>
</dbReference>
<proteinExistence type="inferred from homology"/>
<gene>
    <name evidence="9" type="primary">trpF</name>
    <name evidence="11" type="ORF">I5M19_17175</name>
</gene>
<keyword evidence="5 9" id="KW-0028">Amino-acid biosynthesis</keyword>
<dbReference type="Pfam" id="PF00697">
    <property type="entry name" value="PRAI"/>
    <property type="match status" value="1"/>
</dbReference>
<reference evidence="11" key="1">
    <citation type="submission" date="2020-12" db="EMBL/GenBank/DDBJ databases">
        <title>Bacterial novel species Mucilaginibacter sp. SD-g isolated from soil.</title>
        <authorList>
            <person name="Jung H.-Y."/>
        </authorList>
    </citation>
    <scope>NUCLEOTIDE SEQUENCE</scope>
    <source>
        <strain evidence="11">SD-g</strain>
    </source>
</reference>
<dbReference type="PANTHER" id="PTHR42894">
    <property type="entry name" value="N-(5'-PHOSPHORIBOSYL)ANTHRANILATE ISOMERASE"/>
    <property type="match status" value="1"/>
</dbReference>
<organism evidence="11 12">
    <name type="scientific">Mucilaginibacter segetis</name>
    <dbReference type="NCBI Taxonomy" id="2793071"/>
    <lineage>
        <taxon>Bacteria</taxon>
        <taxon>Pseudomonadati</taxon>
        <taxon>Bacteroidota</taxon>
        <taxon>Sphingobacteriia</taxon>
        <taxon>Sphingobacteriales</taxon>
        <taxon>Sphingobacteriaceae</taxon>
        <taxon>Mucilaginibacter</taxon>
    </lineage>
</organism>
<evidence type="ECO:0000256" key="4">
    <source>
        <dbReference type="ARBA" id="ARBA00022272"/>
    </source>
</evidence>
<comment type="similarity">
    <text evidence="9">Belongs to the TrpF family.</text>
</comment>
<evidence type="ECO:0000256" key="5">
    <source>
        <dbReference type="ARBA" id="ARBA00022605"/>
    </source>
</evidence>
<protein>
    <recommendedName>
        <fullName evidence="4 9">N-(5'-phosphoribosyl)anthranilate isomerase</fullName>
        <shortName evidence="9">PRAI</shortName>
        <ecNumber evidence="3 9">5.3.1.24</ecNumber>
    </recommendedName>
</protein>
<keyword evidence="6 9" id="KW-0822">Tryptophan biosynthesis</keyword>
<accession>A0A934PX83</accession>
<dbReference type="HAMAP" id="MF_00135">
    <property type="entry name" value="PRAI"/>
    <property type="match status" value="1"/>
</dbReference>
<dbReference type="AlphaFoldDB" id="A0A934PX83"/>
<dbReference type="GO" id="GO:0000162">
    <property type="term" value="P:L-tryptophan biosynthetic process"/>
    <property type="evidence" value="ECO:0007669"/>
    <property type="project" value="UniProtKB-UniRule"/>
</dbReference>
<evidence type="ECO:0000256" key="2">
    <source>
        <dbReference type="ARBA" id="ARBA00004664"/>
    </source>
</evidence>
<evidence type="ECO:0000259" key="10">
    <source>
        <dbReference type="Pfam" id="PF00697"/>
    </source>
</evidence>
<dbReference type="PANTHER" id="PTHR42894:SF1">
    <property type="entry name" value="N-(5'-PHOSPHORIBOSYL)ANTHRANILATE ISOMERASE"/>
    <property type="match status" value="1"/>
</dbReference>
<dbReference type="RefSeq" id="WP_200067585.1">
    <property type="nucleotide sequence ID" value="NZ_JAEHFW010000003.1"/>
</dbReference>
<dbReference type="Gene3D" id="3.20.20.70">
    <property type="entry name" value="Aldolase class I"/>
    <property type="match status" value="1"/>
</dbReference>
<name>A0A934PX83_9SPHI</name>
<evidence type="ECO:0000313" key="11">
    <source>
        <dbReference type="EMBL" id="MBK0381060.1"/>
    </source>
</evidence>
<evidence type="ECO:0000256" key="7">
    <source>
        <dbReference type="ARBA" id="ARBA00023141"/>
    </source>
</evidence>
<sequence length="213" mass="24441">MKIKVCGLKYQDNINAVADLAPDYMGFICYDRSPRFIGQMENDLFDELPNSIIKTAVFVNENAEQVSKLIALYKFSAIQLHGNESPDFCNRFKNKVTVIKAYGVDEDFDFGILERYKNNVDFFMFDTKTAEHGGSGRKFNWDILNKYELNVPFFLSGGLSPDNMEEVKKIDHPMFYAVDLNSRFETSPGIKDINKLTTAFNTIKKFNSDEVRS</sequence>
<feature type="domain" description="N-(5'phosphoribosyl) anthranilate isomerase (PRAI)" evidence="10">
    <location>
        <begin position="4"/>
        <end position="200"/>
    </location>
</feature>
<evidence type="ECO:0000256" key="3">
    <source>
        <dbReference type="ARBA" id="ARBA00012572"/>
    </source>
</evidence>
<keyword evidence="12" id="KW-1185">Reference proteome</keyword>
<comment type="catalytic activity">
    <reaction evidence="1 9">
        <text>N-(5-phospho-beta-D-ribosyl)anthranilate = 1-(2-carboxyphenylamino)-1-deoxy-D-ribulose 5-phosphate</text>
        <dbReference type="Rhea" id="RHEA:21540"/>
        <dbReference type="ChEBI" id="CHEBI:18277"/>
        <dbReference type="ChEBI" id="CHEBI:58613"/>
        <dbReference type="EC" id="5.3.1.24"/>
    </reaction>
</comment>
<dbReference type="EC" id="5.3.1.24" evidence="3 9"/>
<evidence type="ECO:0000256" key="8">
    <source>
        <dbReference type="ARBA" id="ARBA00023235"/>
    </source>
</evidence>
<comment type="caution">
    <text evidence="11">The sequence shown here is derived from an EMBL/GenBank/DDBJ whole genome shotgun (WGS) entry which is preliminary data.</text>
</comment>
<comment type="pathway">
    <text evidence="2 9">Amino-acid biosynthesis; L-tryptophan biosynthesis; L-tryptophan from chorismate: step 3/5.</text>
</comment>
<dbReference type="InterPro" id="IPR001240">
    <property type="entry name" value="PRAI_dom"/>
</dbReference>
<keyword evidence="7 9" id="KW-0057">Aromatic amino acid biosynthesis</keyword>
<dbReference type="SUPFAM" id="SSF51366">
    <property type="entry name" value="Ribulose-phoshate binding barrel"/>
    <property type="match status" value="1"/>
</dbReference>
<dbReference type="InterPro" id="IPR013785">
    <property type="entry name" value="Aldolase_TIM"/>
</dbReference>
<evidence type="ECO:0000256" key="6">
    <source>
        <dbReference type="ARBA" id="ARBA00022822"/>
    </source>
</evidence>
<evidence type="ECO:0000256" key="9">
    <source>
        <dbReference type="HAMAP-Rule" id="MF_00135"/>
    </source>
</evidence>
<dbReference type="GO" id="GO:0004640">
    <property type="term" value="F:phosphoribosylanthranilate isomerase activity"/>
    <property type="evidence" value="ECO:0007669"/>
    <property type="project" value="UniProtKB-UniRule"/>
</dbReference>
<evidence type="ECO:0000256" key="1">
    <source>
        <dbReference type="ARBA" id="ARBA00001164"/>
    </source>
</evidence>
<keyword evidence="8 9" id="KW-0413">Isomerase</keyword>